<organism evidence="1 2">
    <name type="scientific">Schizosaccharomyces octosporus (strain yFS286)</name>
    <name type="common">Fission yeast</name>
    <name type="synonym">Octosporomyces octosporus</name>
    <dbReference type="NCBI Taxonomy" id="483514"/>
    <lineage>
        <taxon>Eukaryota</taxon>
        <taxon>Fungi</taxon>
        <taxon>Dikarya</taxon>
        <taxon>Ascomycota</taxon>
        <taxon>Taphrinomycotina</taxon>
        <taxon>Schizosaccharomycetes</taxon>
        <taxon>Schizosaccharomycetales</taxon>
        <taxon>Schizosaccharomycetaceae</taxon>
        <taxon>Schizosaccharomyces</taxon>
    </lineage>
</organism>
<dbReference type="HOGENOM" id="CLU_1171211_0_0_1"/>
<reference evidence="1 2" key="1">
    <citation type="journal article" date="2011" name="Science">
        <title>Comparative functional genomics of the fission yeasts.</title>
        <authorList>
            <person name="Rhind N."/>
            <person name="Chen Z."/>
            <person name="Yassour M."/>
            <person name="Thompson D.A."/>
            <person name="Haas B.J."/>
            <person name="Habib N."/>
            <person name="Wapinski I."/>
            <person name="Roy S."/>
            <person name="Lin M.F."/>
            <person name="Heiman D.I."/>
            <person name="Young S.K."/>
            <person name="Furuya K."/>
            <person name="Guo Y."/>
            <person name="Pidoux A."/>
            <person name="Chen H.M."/>
            <person name="Robbertse B."/>
            <person name="Goldberg J.M."/>
            <person name="Aoki K."/>
            <person name="Bayne E.H."/>
            <person name="Berlin A.M."/>
            <person name="Desjardins C.A."/>
            <person name="Dobbs E."/>
            <person name="Dukaj L."/>
            <person name="Fan L."/>
            <person name="FitzGerald M.G."/>
            <person name="French C."/>
            <person name="Gujja S."/>
            <person name="Hansen K."/>
            <person name="Keifenheim D."/>
            <person name="Levin J.Z."/>
            <person name="Mosher R.A."/>
            <person name="Mueller C.A."/>
            <person name="Pfiffner J."/>
            <person name="Priest M."/>
            <person name="Russ C."/>
            <person name="Smialowska A."/>
            <person name="Swoboda P."/>
            <person name="Sykes S.M."/>
            <person name="Vaughn M."/>
            <person name="Vengrova S."/>
            <person name="Yoder R."/>
            <person name="Zeng Q."/>
            <person name="Allshire R."/>
            <person name="Baulcombe D."/>
            <person name="Birren B.W."/>
            <person name="Brown W."/>
            <person name="Ekwall K."/>
            <person name="Kellis M."/>
            <person name="Leatherwood J."/>
            <person name="Levin H."/>
            <person name="Margalit H."/>
            <person name="Martienssen R."/>
            <person name="Nieduszynski C.A."/>
            <person name="Spatafora J.W."/>
            <person name="Friedman N."/>
            <person name="Dalgaard J.Z."/>
            <person name="Baumann P."/>
            <person name="Niki H."/>
            <person name="Regev A."/>
            <person name="Nusbaum C."/>
        </authorList>
    </citation>
    <scope>NUCLEOTIDE SEQUENCE [LARGE SCALE GENOMIC DNA]</scope>
    <source>
        <strain evidence="2">yFS286</strain>
    </source>
</reference>
<dbReference type="VEuPathDB" id="FungiDB:SOCG_02026"/>
<proteinExistence type="predicted"/>
<dbReference type="Proteomes" id="UP000016088">
    <property type="component" value="Unassembled WGS sequence"/>
</dbReference>
<dbReference type="OrthoDB" id="5365863at2759"/>
<keyword evidence="2" id="KW-1185">Reference proteome</keyword>
<dbReference type="OMA" id="VYSLWIP"/>
<name>S9Q4H8_SCHOY</name>
<protein>
    <submittedName>
        <fullName evidence="1">Uncharacterized protein</fullName>
    </submittedName>
</protein>
<dbReference type="GeneID" id="25031004"/>
<gene>
    <name evidence="1" type="ORF">SOCG_02026</name>
</gene>
<dbReference type="AlphaFoldDB" id="S9Q4H8"/>
<evidence type="ECO:0000313" key="1">
    <source>
        <dbReference type="EMBL" id="EPX74543.1"/>
    </source>
</evidence>
<dbReference type="EMBL" id="KE503206">
    <property type="protein sequence ID" value="EPX74543.1"/>
    <property type="molecule type" value="Genomic_DNA"/>
</dbReference>
<evidence type="ECO:0000313" key="2">
    <source>
        <dbReference type="Proteomes" id="UP000016088"/>
    </source>
</evidence>
<dbReference type="RefSeq" id="XP_013015974.1">
    <property type="nucleotide sequence ID" value="XM_013160520.1"/>
</dbReference>
<accession>S9Q4H8</accession>
<sequence>MEPYILPFTTPDNVTSTEVEYPFFIHSCSISLLLTSLISCLDRNDAQCGVLICPEKDMRSIEETIIKEEGAFDTLFLDSSNSIGYLQYLDKIEILPLQNAKSLSDVINQAANQKGKIVVGITNISSLLSIEDNLNGASLASTLASVIEKCSPLIINETGALDTPIPISDSMKHEIVTLENVYSLWIPVYMKVSINAENPDISTASFHSRELSQSSEWKSNTFFQGLKNNIHKKINNP</sequence>